<dbReference type="CDD" id="cd07377">
    <property type="entry name" value="WHTH_GntR"/>
    <property type="match status" value="1"/>
</dbReference>
<organism evidence="7 8">
    <name type="scientific">Paraburkholderia unamae</name>
    <dbReference type="NCBI Taxonomy" id="219649"/>
    <lineage>
        <taxon>Bacteria</taxon>
        <taxon>Pseudomonadati</taxon>
        <taxon>Pseudomonadota</taxon>
        <taxon>Betaproteobacteria</taxon>
        <taxon>Burkholderiales</taxon>
        <taxon>Burkholderiaceae</taxon>
        <taxon>Paraburkholderia</taxon>
    </lineage>
</organism>
<dbReference type="InterPro" id="IPR036388">
    <property type="entry name" value="WH-like_DNA-bd_sf"/>
</dbReference>
<keyword evidence="5" id="KW-0804">Transcription</keyword>
<dbReference type="PANTHER" id="PTHR46577">
    <property type="entry name" value="HTH-TYPE TRANSCRIPTIONAL REGULATORY PROTEIN GABR"/>
    <property type="match status" value="1"/>
</dbReference>
<keyword evidence="2" id="KW-0663">Pyridoxal phosphate</keyword>
<proteinExistence type="inferred from homology"/>
<dbReference type="CDD" id="cd00609">
    <property type="entry name" value="AAT_like"/>
    <property type="match status" value="1"/>
</dbReference>
<dbReference type="InterPro" id="IPR051446">
    <property type="entry name" value="HTH_trans_reg/aminotransferase"/>
</dbReference>
<dbReference type="InterPro" id="IPR015424">
    <property type="entry name" value="PyrdxlP-dep_Trfase"/>
</dbReference>
<dbReference type="Pfam" id="PF00155">
    <property type="entry name" value="Aminotran_1_2"/>
    <property type="match status" value="1"/>
</dbReference>
<dbReference type="Proteomes" id="UP000245712">
    <property type="component" value="Unassembled WGS sequence"/>
</dbReference>
<evidence type="ECO:0000259" key="6">
    <source>
        <dbReference type="PROSITE" id="PS50949"/>
    </source>
</evidence>
<dbReference type="InterPro" id="IPR000524">
    <property type="entry name" value="Tscrpt_reg_HTH_GntR"/>
</dbReference>
<protein>
    <submittedName>
        <fullName evidence="7">GntR family transcriptional regulator</fullName>
    </submittedName>
</protein>
<name>A0ABX5KNE2_9BURK</name>
<dbReference type="SUPFAM" id="SSF46785">
    <property type="entry name" value="Winged helix' DNA-binding domain"/>
    <property type="match status" value="1"/>
</dbReference>
<accession>A0ABX5KNE2</accession>
<dbReference type="Gene3D" id="3.40.640.10">
    <property type="entry name" value="Type I PLP-dependent aspartate aminotransferase-like (Major domain)"/>
    <property type="match status" value="1"/>
</dbReference>
<dbReference type="PROSITE" id="PS50949">
    <property type="entry name" value="HTH_GNTR"/>
    <property type="match status" value="1"/>
</dbReference>
<gene>
    <name evidence="7" type="ORF">C7402_110111</name>
</gene>
<keyword evidence="8" id="KW-1185">Reference proteome</keyword>
<dbReference type="EMBL" id="QEOB01000010">
    <property type="protein sequence ID" value="PVX81707.1"/>
    <property type="molecule type" value="Genomic_DNA"/>
</dbReference>
<reference evidence="7 8" key="1">
    <citation type="submission" date="2018-05" db="EMBL/GenBank/DDBJ databases">
        <title>Genomic Encyclopedia of Type Strains, Phase IV (KMG-V): Genome sequencing to study the core and pangenomes of soil and plant-associated prokaryotes.</title>
        <authorList>
            <person name="Whitman W."/>
        </authorList>
    </citation>
    <scope>NUCLEOTIDE SEQUENCE [LARGE SCALE GENOMIC DNA]</scope>
    <source>
        <strain evidence="7 8">SCZa-39</strain>
    </source>
</reference>
<evidence type="ECO:0000256" key="5">
    <source>
        <dbReference type="ARBA" id="ARBA00023163"/>
    </source>
</evidence>
<keyword evidence="3" id="KW-0805">Transcription regulation</keyword>
<feature type="domain" description="HTH gntR-type" evidence="6">
    <location>
        <begin position="14"/>
        <end position="82"/>
    </location>
</feature>
<evidence type="ECO:0000256" key="1">
    <source>
        <dbReference type="ARBA" id="ARBA00005384"/>
    </source>
</evidence>
<dbReference type="Gene3D" id="1.10.10.10">
    <property type="entry name" value="Winged helix-like DNA-binding domain superfamily/Winged helix DNA-binding domain"/>
    <property type="match status" value="1"/>
</dbReference>
<evidence type="ECO:0000256" key="4">
    <source>
        <dbReference type="ARBA" id="ARBA00023125"/>
    </source>
</evidence>
<evidence type="ECO:0000256" key="3">
    <source>
        <dbReference type="ARBA" id="ARBA00023015"/>
    </source>
</evidence>
<comment type="caution">
    <text evidence="7">The sequence shown here is derived from an EMBL/GenBank/DDBJ whole genome shotgun (WGS) entry which is preliminary data.</text>
</comment>
<dbReference type="InterPro" id="IPR015421">
    <property type="entry name" value="PyrdxlP-dep_Trfase_major"/>
</dbReference>
<evidence type="ECO:0000313" key="8">
    <source>
        <dbReference type="Proteomes" id="UP000245712"/>
    </source>
</evidence>
<dbReference type="InterPro" id="IPR036390">
    <property type="entry name" value="WH_DNA-bd_sf"/>
</dbReference>
<evidence type="ECO:0000256" key="2">
    <source>
        <dbReference type="ARBA" id="ARBA00022898"/>
    </source>
</evidence>
<dbReference type="PANTHER" id="PTHR46577:SF1">
    <property type="entry name" value="HTH-TYPE TRANSCRIPTIONAL REGULATORY PROTEIN GABR"/>
    <property type="match status" value="1"/>
</dbReference>
<keyword evidence="4" id="KW-0238">DNA-binding</keyword>
<sequence>MWRQLLKLDRSPGTALQIQLRSSLANAILDGRLPDGLRLPSSRDLARILDISRNTVLLVYERLVAEGHLESRTREGHFVRATIKRTGVAPLAAEPVSRLPAWERHFRQAGTFRWLDRPSGWQKYRYAFVYGQFDPKLFPLSDWRECNRLALEVGAVRNWGQDDVDGGSGMLIDQLIRTVLPRRGISARPEEVMLTMGTQHGLYMLSKLLCTPGRMVGVEDPGYMDARNIFSHDGARIVALPVDEEGLSMTPTLGACQFVYCTPSHQCPTGVTMSTQRRLELLDHASRYDQLIIEDDYDPETQYVGQPLPALKAIDKCDRVIYLSSLSKLLSPGLRVGFIVAPAVVIERLRELRRLMIRQVPGNNERTAALFIRHGHYDRLLHNTRESLRQRAGLLTHALRETLPDLTFGEPQGGASLWVTLPGQIDQRALFGACSANGLLFDPGEPFFHEPSHPPCVRLGFSVIDAERIVPGVEEFARHVNALRRRPGRATRAR</sequence>
<dbReference type="InterPro" id="IPR004839">
    <property type="entry name" value="Aminotransferase_I/II_large"/>
</dbReference>
<dbReference type="SUPFAM" id="SSF53383">
    <property type="entry name" value="PLP-dependent transferases"/>
    <property type="match status" value="1"/>
</dbReference>
<dbReference type="Pfam" id="PF00392">
    <property type="entry name" value="GntR"/>
    <property type="match status" value="1"/>
</dbReference>
<dbReference type="SMART" id="SM00345">
    <property type="entry name" value="HTH_GNTR"/>
    <property type="match status" value="1"/>
</dbReference>
<comment type="similarity">
    <text evidence="1">In the C-terminal section; belongs to the class-I pyridoxal-phosphate-dependent aminotransferase family.</text>
</comment>
<evidence type="ECO:0000313" key="7">
    <source>
        <dbReference type="EMBL" id="PVX81707.1"/>
    </source>
</evidence>